<dbReference type="PANTHER" id="PTHR47926:SF533">
    <property type="entry name" value="DYW DOMAIN-CONTAINING PROTEIN"/>
    <property type="match status" value="1"/>
</dbReference>
<dbReference type="KEGG" id="smo:SELMODRAFT_134380"/>
<dbReference type="Proteomes" id="UP000001514">
    <property type="component" value="Unassembled WGS sequence"/>
</dbReference>
<keyword evidence="4" id="KW-1185">Reference proteome</keyword>
<organism evidence="4">
    <name type="scientific">Selaginella moellendorffii</name>
    <name type="common">Spikemoss</name>
    <dbReference type="NCBI Taxonomy" id="88036"/>
    <lineage>
        <taxon>Eukaryota</taxon>
        <taxon>Viridiplantae</taxon>
        <taxon>Streptophyta</taxon>
        <taxon>Embryophyta</taxon>
        <taxon>Tracheophyta</taxon>
        <taxon>Lycopodiopsida</taxon>
        <taxon>Selaginellales</taxon>
        <taxon>Selaginellaceae</taxon>
        <taxon>Selaginella</taxon>
    </lineage>
</organism>
<reference evidence="3 4" key="1">
    <citation type="journal article" date="2011" name="Science">
        <title>The Selaginella genome identifies genetic changes associated with the evolution of vascular plants.</title>
        <authorList>
            <person name="Banks J.A."/>
            <person name="Nishiyama T."/>
            <person name="Hasebe M."/>
            <person name="Bowman J.L."/>
            <person name="Gribskov M."/>
            <person name="dePamphilis C."/>
            <person name="Albert V.A."/>
            <person name="Aono N."/>
            <person name="Aoyama T."/>
            <person name="Ambrose B.A."/>
            <person name="Ashton N.W."/>
            <person name="Axtell M.J."/>
            <person name="Barker E."/>
            <person name="Barker M.S."/>
            <person name="Bennetzen J.L."/>
            <person name="Bonawitz N.D."/>
            <person name="Chapple C."/>
            <person name="Cheng C."/>
            <person name="Correa L.G."/>
            <person name="Dacre M."/>
            <person name="DeBarry J."/>
            <person name="Dreyer I."/>
            <person name="Elias M."/>
            <person name="Engstrom E.M."/>
            <person name="Estelle M."/>
            <person name="Feng L."/>
            <person name="Finet C."/>
            <person name="Floyd S.K."/>
            <person name="Frommer W.B."/>
            <person name="Fujita T."/>
            <person name="Gramzow L."/>
            <person name="Gutensohn M."/>
            <person name="Harholt J."/>
            <person name="Hattori M."/>
            <person name="Heyl A."/>
            <person name="Hirai T."/>
            <person name="Hiwatashi Y."/>
            <person name="Ishikawa M."/>
            <person name="Iwata M."/>
            <person name="Karol K.G."/>
            <person name="Koehler B."/>
            <person name="Kolukisaoglu U."/>
            <person name="Kubo M."/>
            <person name="Kurata T."/>
            <person name="Lalonde S."/>
            <person name="Li K."/>
            <person name="Li Y."/>
            <person name="Litt A."/>
            <person name="Lyons E."/>
            <person name="Manning G."/>
            <person name="Maruyama T."/>
            <person name="Michael T.P."/>
            <person name="Mikami K."/>
            <person name="Miyazaki S."/>
            <person name="Morinaga S."/>
            <person name="Murata T."/>
            <person name="Mueller-Roeber B."/>
            <person name="Nelson D.R."/>
            <person name="Obara M."/>
            <person name="Oguri Y."/>
            <person name="Olmstead R.G."/>
            <person name="Onodera N."/>
            <person name="Petersen B.L."/>
            <person name="Pils B."/>
            <person name="Prigge M."/>
            <person name="Rensing S.A."/>
            <person name="Riano-Pachon D.M."/>
            <person name="Roberts A.W."/>
            <person name="Sato Y."/>
            <person name="Scheller H.V."/>
            <person name="Schulz B."/>
            <person name="Schulz C."/>
            <person name="Shakirov E.V."/>
            <person name="Shibagaki N."/>
            <person name="Shinohara N."/>
            <person name="Shippen D.E."/>
            <person name="Soerensen I."/>
            <person name="Sotooka R."/>
            <person name="Sugimoto N."/>
            <person name="Sugita M."/>
            <person name="Sumikawa N."/>
            <person name="Tanurdzic M."/>
            <person name="Theissen G."/>
            <person name="Ulvskov P."/>
            <person name="Wakazuki S."/>
            <person name="Weng J.K."/>
            <person name="Willats W.W."/>
            <person name="Wipf D."/>
            <person name="Wolf P.G."/>
            <person name="Yang L."/>
            <person name="Zimmer A.D."/>
            <person name="Zhu Q."/>
            <person name="Mitros T."/>
            <person name="Hellsten U."/>
            <person name="Loque D."/>
            <person name="Otillar R."/>
            <person name="Salamov A."/>
            <person name="Schmutz J."/>
            <person name="Shapiro H."/>
            <person name="Lindquist E."/>
            <person name="Lucas S."/>
            <person name="Rokhsar D."/>
            <person name="Grigoriev I.V."/>
        </authorList>
    </citation>
    <scope>NUCLEOTIDE SEQUENCE [LARGE SCALE GENOMIC DNA]</scope>
</reference>
<name>D8T8K2_SELML</name>
<evidence type="ECO:0000256" key="2">
    <source>
        <dbReference type="PROSITE-ProRule" id="PRU00708"/>
    </source>
</evidence>
<dbReference type="GO" id="GO:0003723">
    <property type="term" value="F:RNA binding"/>
    <property type="evidence" value="ECO:0007669"/>
    <property type="project" value="InterPro"/>
</dbReference>
<dbReference type="InterPro" id="IPR011990">
    <property type="entry name" value="TPR-like_helical_dom_sf"/>
</dbReference>
<dbReference type="GO" id="GO:0048731">
    <property type="term" value="P:system development"/>
    <property type="evidence" value="ECO:0007669"/>
    <property type="project" value="UniProtKB-ARBA"/>
</dbReference>
<proteinExistence type="predicted"/>
<dbReference type="InterPro" id="IPR002885">
    <property type="entry name" value="PPR_rpt"/>
</dbReference>
<dbReference type="GO" id="GO:0009451">
    <property type="term" value="P:RNA modification"/>
    <property type="evidence" value="ECO:0007669"/>
    <property type="project" value="InterPro"/>
</dbReference>
<dbReference type="EMBL" id="GL377690">
    <property type="protein sequence ID" value="EFJ07006.1"/>
    <property type="molecule type" value="Genomic_DNA"/>
</dbReference>
<dbReference type="Gramene" id="EFJ07006">
    <property type="protein sequence ID" value="EFJ07006"/>
    <property type="gene ID" value="SELMODRAFT_134380"/>
</dbReference>
<feature type="repeat" description="PPR" evidence="2">
    <location>
        <begin position="72"/>
        <end position="106"/>
    </location>
</feature>
<dbReference type="OMA" id="RYFEMME"/>
<dbReference type="eggNOG" id="KOG4197">
    <property type="taxonomic scope" value="Eukaryota"/>
</dbReference>
<evidence type="ECO:0000313" key="3">
    <source>
        <dbReference type="EMBL" id="EFJ07006.1"/>
    </source>
</evidence>
<dbReference type="HOGENOM" id="CLU_002706_0_0_1"/>
<dbReference type="InParanoid" id="D8T8K2"/>
<gene>
    <name evidence="3" type="ORF">SELMODRAFT_134380</name>
</gene>
<sequence>MGEGLKARLFDVVKACGISGNLFKCREAHRELLATDYCRDRFFANLLVEMYGKCGSVGEAAAVFSTIDRPNDVAAWSNILQGYAHAGRFTEVLGLFRGMDLEGTASDEISFLVVLSACAHAGLIDECWRYFTSVEEDRGLRHTLEHFGCMIDVLGRMGHLDDAAELIAAMPFVPGDIEWTSLLSACRVHGDVDLGARCAVQSSDCDPEQATPYVLLSNAFCPE</sequence>
<dbReference type="AlphaFoldDB" id="D8T8K2"/>
<dbReference type="FunFam" id="1.25.40.10:FF:000158">
    <property type="entry name" value="pentatricopeptide repeat-containing protein At2g33680"/>
    <property type="match status" value="1"/>
</dbReference>
<evidence type="ECO:0000256" key="1">
    <source>
        <dbReference type="ARBA" id="ARBA00022737"/>
    </source>
</evidence>
<accession>D8T8K2</accession>
<dbReference type="Pfam" id="PF01535">
    <property type="entry name" value="PPR"/>
    <property type="match status" value="3"/>
</dbReference>
<dbReference type="InterPro" id="IPR046960">
    <property type="entry name" value="PPR_At4g14850-like_plant"/>
</dbReference>
<dbReference type="NCBIfam" id="TIGR00756">
    <property type="entry name" value="PPR"/>
    <property type="match status" value="1"/>
</dbReference>
<dbReference type="PROSITE" id="PS51375">
    <property type="entry name" value="PPR"/>
    <property type="match status" value="1"/>
</dbReference>
<protein>
    <recommendedName>
        <fullName evidence="5">Pentacotripeptide-repeat region of PRORP domain-containing protein</fullName>
    </recommendedName>
</protein>
<evidence type="ECO:0000313" key="4">
    <source>
        <dbReference type="Proteomes" id="UP000001514"/>
    </source>
</evidence>
<evidence type="ECO:0008006" key="5">
    <source>
        <dbReference type="Google" id="ProtNLM"/>
    </source>
</evidence>
<dbReference type="PANTHER" id="PTHR47926">
    <property type="entry name" value="PENTATRICOPEPTIDE REPEAT-CONTAINING PROTEIN"/>
    <property type="match status" value="1"/>
</dbReference>
<dbReference type="Gene3D" id="1.25.40.10">
    <property type="entry name" value="Tetratricopeptide repeat domain"/>
    <property type="match status" value="2"/>
</dbReference>
<keyword evidence="1" id="KW-0677">Repeat</keyword>